<dbReference type="InterPro" id="IPR008928">
    <property type="entry name" value="6-hairpin_glycosidase_sf"/>
</dbReference>
<proteinExistence type="predicted"/>
<dbReference type="Gene3D" id="1.50.10.10">
    <property type="match status" value="1"/>
</dbReference>
<comment type="caution">
    <text evidence="2">The sequence shown here is derived from an EMBL/GenBank/DDBJ whole genome shotgun (WGS) entry which is preliminary data.</text>
</comment>
<dbReference type="STRING" id="1081109.A0A168CMG9"/>
<dbReference type="Pfam" id="PF06824">
    <property type="entry name" value="Glyco_hydro_125"/>
    <property type="match status" value="1"/>
</dbReference>
<dbReference type="PANTHER" id="PTHR31047:SF1">
    <property type="entry name" value="DUF1237 DOMAIN-CONTAINING PROTEIN"/>
    <property type="match status" value="1"/>
</dbReference>
<feature type="chain" id="PRO_5012249642" description="Six-hairpin glycosidase" evidence="1">
    <location>
        <begin position="16"/>
        <end position="468"/>
    </location>
</feature>
<name>A0A168CMG9_9HYPO</name>
<dbReference type="PIRSF" id="PIRSF028846">
    <property type="entry name" value="UCP028846"/>
    <property type="match status" value="1"/>
</dbReference>
<dbReference type="AlphaFoldDB" id="A0A168CMG9"/>
<dbReference type="Proteomes" id="UP000078544">
    <property type="component" value="Unassembled WGS sequence"/>
</dbReference>
<dbReference type="EMBL" id="AZGY01000007">
    <property type="protein sequence ID" value="KZZ96787.1"/>
    <property type="molecule type" value="Genomic_DNA"/>
</dbReference>
<keyword evidence="1" id="KW-0732">Signal</keyword>
<dbReference type="InterPro" id="IPR012341">
    <property type="entry name" value="6hp_glycosidase-like_sf"/>
</dbReference>
<gene>
    <name evidence="2" type="ORF">AAL_04016</name>
</gene>
<dbReference type="OrthoDB" id="7771656at2759"/>
<evidence type="ECO:0000256" key="1">
    <source>
        <dbReference type="SAM" id="SignalP"/>
    </source>
</evidence>
<sequence length="468" mass="52159">MWKQLVLALTGMAVADVPSDCPEYGEYAKARHAPYSSGRFQYPSQRPEPRCRSYAVPEVEQTIDRVKGSIRDPDLYALFLAFVTTGDIHAMWLRDSANQLQSYKPILNSTSGSNATNTNKSDIASLYRGTINLQARYITKFPYCNAFQPPPDSKLPPNNHKRSLLAKRGDTVNPPYDPNVVWECKYELDSLSAFLQLSWDYYEATRDAKFFGKYGWAAAVKAILKLASDMMQGTYTDDGHVNQSPYTWLRDANVATEVVSNGGAGNPVLGNIGLVRSFFRPSDDSTIYQYFIPANMMFARFLKACAEIMQTIDASAAAQMTSMAEGIDKAVQQYAIVKHPKFGDIYAYEVDGLGSTNFMDDANVPSLLSIPHLGFKPNTDETYKRTRQFVLSRSNPYYGFGPVLNSTGGPHLGPGMAWPMGVIIQTMTSDDDDEITRGIRQLMGSTSGLGLIHESVNTWDDTRWSRSW</sequence>
<evidence type="ECO:0000313" key="3">
    <source>
        <dbReference type="Proteomes" id="UP000078544"/>
    </source>
</evidence>
<protein>
    <recommendedName>
        <fullName evidence="4">Six-hairpin glycosidase</fullName>
    </recommendedName>
</protein>
<dbReference type="GO" id="GO:0005975">
    <property type="term" value="P:carbohydrate metabolic process"/>
    <property type="evidence" value="ECO:0007669"/>
    <property type="project" value="InterPro"/>
</dbReference>
<evidence type="ECO:0000313" key="2">
    <source>
        <dbReference type="EMBL" id="KZZ96787.1"/>
    </source>
</evidence>
<reference evidence="2 3" key="1">
    <citation type="journal article" date="2016" name="Genome Biol. Evol.">
        <title>Divergent and convergent evolution of fungal pathogenicity.</title>
        <authorList>
            <person name="Shang Y."/>
            <person name="Xiao G."/>
            <person name="Zheng P."/>
            <person name="Cen K."/>
            <person name="Zhan S."/>
            <person name="Wang C."/>
        </authorList>
    </citation>
    <scope>NUCLEOTIDE SEQUENCE [LARGE SCALE GENOMIC DNA]</scope>
    <source>
        <strain evidence="2 3">RCEF 2490</strain>
    </source>
</reference>
<dbReference type="GO" id="GO:0003824">
    <property type="term" value="F:catalytic activity"/>
    <property type="evidence" value="ECO:0007669"/>
    <property type="project" value="UniProtKB-ARBA"/>
</dbReference>
<evidence type="ECO:0008006" key="4">
    <source>
        <dbReference type="Google" id="ProtNLM"/>
    </source>
</evidence>
<dbReference type="SUPFAM" id="SSF48208">
    <property type="entry name" value="Six-hairpin glycosidases"/>
    <property type="match status" value="1"/>
</dbReference>
<keyword evidence="3" id="KW-1185">Reference proteome</keyword>
<organism evidence="2 3">
    <name type="scientific">Moelleriella libera RCEF 2490</name>
    <dbReference type="NCBI Taxonomy" id="1081109"/>
    <lineage>
        <taxon>Eukaryota</taxon>
        <taxon>Fungi</taxon>
        <taxon>Dikarya</taxon>
        <taxon>Ascomycota</taxon>
        <taxon>Pezizomycotina</taxon>
        <taxon>Sordariomycetes</taxon>
        <taxon>Hypocreomycetidae</taxon>
        <taxon>Hypocreales</taxon>
        <taxon>Clavicipitaceae</taxon>
        <taxon>Moelleriella</taxon>
    </lineage>
</organism>
<dbReference type="PANTHER" id="PTHR31047">
    <property type="entry name" value="MEIOTICALLY UP-REGULATED GENE 157 PROTEIN"/>
    <property type="match status" value="1"/>
</dbReference>
<accession>A0A168CMG9</accession>
<feature type="signal peptide" evidence="1">
    <location>
        <begin position="1"/>
        <end position="15"/>
    </location>
</feature>
<dbReference type="InterPro" id="IPR008313">
    <property type="entry name" value="GH125"/>
</dbReference>
<dbReference type="SMART" id="SM01149">
    <property type="entry name" value="DUF1237"/>
    <property type="match status" value="1"/>
</dbReference>